<name>A0A3B0Z962_9ZZZZ</name>
<gene>
    <name evidence="1" type="ORF">MNBD_GAMMA16-156</name>
</gene>
<accession>A0A3B0Z962</accession>
<evidence type="ECO:0000313" key="1">
    <source>
        <dbReference type="EMBL" id="VAW85530.1"/>
    </source>
</evidence>
<dbReference type="HAMAP" id="MF_01523">
    <property type="entry name" value="16SrRNA_methyltr_J"/>
    <property type="match status" value="1"/>
</dbReference>
<dbReference type="Pfam" id="PF04445">
    <property type="entry name" value="SAM_MT"/>
    <property type="match status" value="1"/>
</dbReference>
<dbReference type="SUPFAM" id="SSF53335">
    <property type="entry name" value="S-adenosyl-L-methionine-dependent methyltransferases"/>
    <property type="match status" value="1"/>
</dbReference>
<dbReference type="PANTHER" id="PTHR36112:SF1">
    <property type="entry name" value="RIBOSOMAL RNA SMALL SUBUNIT METHYLTRANSFERASE J"/>
    <property type="match status" value="1"/>
</dbReference>
<protein>
    <submittedName>
        <fullName evidence="1">16S rRNA (Guanine(1516)-N(2))-methyltransferase</fullName>
        <ecNumber evidence="1">2.1.1.242</ecNumber>
    </submittedName>
</protein>
<keyword evidence="1" id="KW-0808">Transferase</keyword>
<reference evidence="1" key="1">
    <citation type="submission" date="2018-06" db="EMBL/GenBank/DDBJ databases">
        <authorList>
            <person name="Zhirakovskaya E."/>
        </authorList>
    </citation>
    <scope>NUCLEOTIDE SEQUENCE</scope>
</reference>
<dbReference type="EMBL" id="UOFO01000075">
    <property type="protein sequence ID" value="VAW85530.1"/>
    <property type="molecule type" value="Genomic_DNA"/>
</dbReference>
<dbReference type="CDD" id="cd02440">
    <property type="entry name" value="AdoMet_MTases"/>
    <property type="match status" value="1"/>
</dbReference>
<dbReference type="GO" id="GO:0008990">
    <property type="term" value="F:rRNA (guanine-N2-)-methyltransferase activity"/>
    <property type="evidence" value="ECO:0007669"/>
    <property type="project" value="InterPro"/>
</dbReference>
<dbReference type="InterPro" id="IPR029063">
    <property type="entry name" value="SAM-dependent_MTases_sf"/>
</dbReference>
<dbReference type="AlphaFoldDB" id="A0A3B0Z962"/>
<sequence>MTVVYDNLGCLCLLLVTDAKQLARAETVAQEYKLNYELISCGKLRIKQLKKRFSTYPYLLILNAEGFEFCNTAQQTTGTVKADFLSGTFAHRLRTTSIKQELLAKAVGIKAGKRPCVLDATAGLGRDGFLLASFGCVVTMVERHPIIALLLADGLSRALTDSSLTPIVKNNIEFYKEEAIEHMADLELHNRPDVVYLDPMFPHQKSSAKVKKEMQLFRIAAEENADAPALLKQALQCATTRVVVKRPLQGPAISGPAPSFQIKGASTRYDIYLCKNESFNI</sequence>
<organism evidence="1">
    <name type="scientific">hydrothermal vent metagenome</name>
    <dbReference type="NCBI Taxonomy" id="652676"/>
    <lineage>
        <taxon>unclassified sequences</taxon>
        <taxon>metagenomes</taxon>
        <taxon>ecological metagenomes</taxon>
    </lineage>
</organism>
<dbReference type="Gene3D" id="3.40.50.150">
    <property type="entry name" value="Vaccinia Virus protein VP39"/>
    <property type="match status" value="1"/>
</dbReference>
<dbReference type="EC" id="2.1.1.242" evidence="1"/>
<dbReference type="InterPro" id="IPR007536">
    <property type="entry name" value="16SrRNA_methylTrfase_J"/>
</dbReference>
<keyword evidence="1" id="KW-0489">Methyltransferase</keyword>
<proteinExistence type="inferred from homology"/>
<dbReference type="PANTHER" id="PTHR36112">
    <property type="entry name" value="RIBOSOMAL RNA SMALL SUBUNIT METHYLTRANSFERASE J"/>
    <property type="match status" value="1"/>
</dbReference>